<dbReference type="SMR" id="A0A1L7LMH9"/>
<dbReference type="Gene3D" id="3.30.830.10">
    <property type="entry name" value="Metalloenzyme, LuxS/M16 peptidase-like"/>
    <property type="match status" value="2"/>
</dbReference>
<organism evidence="2 3">
    <name type="scientific">Streptococcus troglodytae</name>
    <dbReference type="NCBI Taxonomy" id="1111760"/>
    <lineage>
        <taxon>Bacteria</taxon>
        <taxon>Bacillati</taxon>
        <taxon>Bacillota</taxon>
        <taxon>Bacilli</taxon>
        <taxon>Lactobacillales</taxon>
        <taxon>Streptococcaceae</taxon>
        <taxon>Streptococcus</taxon>
    </lineage>
</organism>
<dbReference type="Pfam" id="PF05193">
    <property type="entry name" value="Peptidase_M16_C"/>
    <property type="match status" value="1"/>
</dbReference>
<dbReference type="AlphaFoldDB" id="A0A1L7LMH9"/>
<dbReference type="InterPro" id="IPR011249">
    <property type="entry name" value="Metalloenz_LuxS/M16"/>
</dbReference>
<dbReference type="NCBIfam" id="NF047422">
    <property type="entry name" value="YfmF_fam"/>
    <property type="match status" value="1"/>
</dbReference>
<sequence length="415" mass="48799">MKLAQDVQLHLLKTSQFKTNHITFRFSGELDSKTLARRVLVAQMLATANNIYPTSQIFREKLANLYGAQFSTCISKKGKVHIVDIDISFVSDKFILEGKSILGEIIHFLRAALFEPLISVEHYQSKSFDLEKENLMRYLQSDKEDSFYYSHLELQKLFFKDDVLKYSKYATAELVSAENSYTTYQEFQKMLKEDQIDIFVLGDFDEYQVLQTIEEFPLEDRQKTLTFDYQQEYSKIVQEKVEQQENRQSLLQLGYHFPIAYGEGDYYALLVFNGLLGVFPHSKLFTEVREKRRLAYNIGSYFDVYTGLLQVYTGFDSKKRQQIFQLITKQFNDLKLGRFSSHLLLQTKKMLINNMQLFEDNPKNRIEMHYNHCVFGDKCLDLKEWIDRIDNVSKEDIVKVASLIKLQSIYFLEGE</sequence>
<dbReference type="PANTHER" id="PTHR11851">
    <property type="entry name" value="METALLOPROTEASE"/>
    <property type="match status" value="1"/>
</dbReference>
<dbReference type="InterPro" id="IPR050361">
    <property type="entry name" value="MPP/UQCRC_Complex"/>
</dbReference>
<gene>
    <name evidence="2" type="ORF">SRT_20710</name>
</gene>
<protein>
    <submittedName>
        <fullName evidence="2">Peptidase</fullName>
    </submittedName>
</protein>
<name>A0A1L7LMH9_9STRE</name>
<proteinExistence type="predicted"/>
<dbReference type="GO" id="GO:0046872">
    <property type="term" value="F:metal ion binding"/>
    <property type="evidence" value="ECO:0007669"/>
    <property type="project" value="InterPro"/>
</dbReference>
<evidence type="ECO:0000259" key="1">
    <source>
        <dbReference type="Pfam" id="PF05193"/>
    </source>
</evidence>
<dbReference type="PANTHER" id="PTHR11851:SF186">
    <property type="entry name" value="INACTIVE METALLOPROTEASE YMFF-RELATED"/>
    <property type="match status" value="1"/>
</dbReference>
<dbReference type="EMBL" id="AP014612">
    <property type="protein sequence ID" value="BAQ25332.1"/>
    <property type="molecule type" value="Genomic_DNA"/>
</dbReference>
<reference evidence="2 3" key="1">
    <citation type="journal article" date="2016" name="Microbiol. Immunol.">
        <title>Complete genome sequence of Streptococcus troglodytae TKU31 isolated from the oral cavity of a chimpanzee (Pan troglodytes).</title>
        <authorList>
            <person name="Okamoto M."/>
            <person name="Naito M."/>
            <person name="Miyanohara M."/>
            <person name="Imai S."/>
            <person name="Nomura Y."/>
            <person name="Saito W."/>
            <person name="Momoi Y."/>
            <person name="Takada K."/>
            <person name="Miyabe-Nishiwaki T."/>
            <person name="Tomonaga M."/>
            <person name="Hanada N."/>
        </authorList>
    </citation>
    <scope>NUCLEOTIDE SEQUENCE [LARGE SCALE GENOMIC DNA]</scope>
    <source>
        <strain evidence="3">TKU 31</strain>
    </source>
</reference>
<accession>A0A1L7LMH9</accession>
<dbReference type="RefSeq" id="WP_128833983.1">
    <property type="nucleotide sequence ID" value="NZ_AP014612.1"/>
</dbReference>
<dbReference type="SUPFAM" id="SSF63411">
    <property type="entry name" value="LuxS/MPP-like metallohydrolase"/>
    <property type="match status" value="2"/>
</dbReference>
<evidence type="ECO:0000313" key="3">
    <source>
        <dbReference type="Proteomes" id="UP000217758"/>
    </source>
</evidence>
<keyword evidence="3" id="KW-1185">Reference proteome</keyword>
<dbReference type="InterPro" id="IPR007863">
    <property type="entry name" value="Peptidase_M16_C"/>
</dbReference>
<feature type="domain" description="Peptidase M16 C-terminal" evidence="1">
    <location>
        <begin position="187"/>
        <end position="350"/>
    </location>
</feature>
<evidence type="ECO:0000313" key="2">
    <source>
        <dbReference type="EMBL" id="BAQ25332.1"/>
    </source>
</evidence>
<dbReference type="Proteomes" id="UP000217758">
    <property type="component" value="Chromosome"/>
</dbReference>
<dbReference type="KEGG" id="strg:SRT_20710"/>